<dbReference type="EMBL" id="CADIKH010000024">
    <property type="protein sequence ID" value="CAB3764475.1"/>
    <property type="molecule type" value="Genomic_DNA"/>
</dbReference>
<evidence type="ECO:0000313" key="2">
    <source>
        <dbReference type="EMBL" id="CAB3764475.1"/>
    </source>
</evidence>
<feature type="signal peptide" evidence="1">
    <location>
        <begin position="1"/>
        <end position="22"/>
    </location>
</feature>
<protein>
    <recommendedName>
        <fullName evidence="4">DUF4148 domain-containing protein</fullName>
    </recommendedName>
</protein>
<keyword evidence="3" id="KW-1185">Reference proteome</keyword>
<evidence type="ECO:0000256" key="1">
    <source>
        <dbReference type="SAM" id="SignalP"/>
    </source>
</evidence>
<feature type="chain" id="PRO_5026682950" description="DUF4148 domain-containing protein" evidence="1">
    <location>
        <begin position="23"/>
        <end position="98"/>
    </location>
</feature>
<dbReference type="InterPro" id="IPR025421">
    <property type="entry name" value="DUF4148"/>
</dbReference>
<keyword evidence="1" id="KW-0732">Signal</keyword>
<sequence length="98" mass="10496">MNDLSKGAVFCATCLLSLSAYAQSTTPLTREQVRQDTIALQIAGYNPSTSNSTDYPENVQSAQRRLAAMQADGTFDSVAAASRVTGAGRNFYPRVNSQ</sequence>
<accession>A0A6J5EHE0</accession>
<organism evidence="2 3">
    <name type="scientific">Paraburkholderia humisilvae</name>
    <dbReference type="NCBI Taxonomy" id="627669"/>
    <lineage>
        <taxon>Bacteria</taxon>
        <taxon>Pseudomonadati</taxon>
        <taxon>Pseudomonadota</taxon>
        <taxon>Betaproteobacteria</taxon>
        <taxon>Burkholderiales</taxon>
        <taxon>Burkholderiaceae</taxon>
        <taxon>Paraburkholderia</taxon>
    </lineage>
</organism>
<dbReference type="Proteomes" id="UP000494363">
    <property type="component" value="Unassembled WGS sequence"/>
</dbReference>
<evidence type="ECO:0000313" key="3">
    <source>
        <dbReference type="Proteomes" id="UP000494363"/>
    </source>
</evidence>
<evidence type="ECO:0008006" key="4">
    <source>
        <dbReference type="Google" id="ProtNLM"/>
    </source>
</evidence>
<name>A0A6J5EHE0_9BURK</name>
<reference evidence="2 3" key="1">
    <citation type="submission" date="2020-04" db="EMBL/GenBank/DDBJ databases">
        <authorList>
            <person name="De Canck E."/>
        </authorList>
    </citation>
    <scope>NUCLEOTIDE SEQUENCE [LARGE SCALE GENOMIC DNA]</scope>
    <source>
        <strain evidence="2 3">LMG 29542</strain>
    </source>
</reference>
<proteinExistence type="predicted"/>
<dbReference type="Pfam" id="PF13663">
    <property type="entry name" value="DUF4148"/>
    <property type="match status" value="1"/>
</dbReference>
<dbReference type="AlphaFoldDB" id="A0A6J5EHE0"/>
<gene>
    <name evidence="2" type="ORF">LMG29542_04904</name>
</gene>
<dbReference type="RefSeq" id="WP_175229007.1">
    <property type="nucleotide sequence ID" value="NZ_CADIKH010000024.1"/>
</dbReference>